<keyword evidence="1" id="KW-0808">Transferase</keyword>
<dbReference type="InterPro" id="IPR036477">
    <property type="entry name" value="Formyl_transf_N_sf"/>
</dbReference>
<dbReference type="EMBL" id="VSSQ01062893">
    <property type="protein sequence ID" value="MPN16003.1"/>
    <property type="molecule type" value="Genomic_DNA"/>
</dbReference>
<sequence>MSPYGFDIGVLAGYMLWVDDETCETHDLLNLHPALPDGPKGTWQEVIWKLIRENAGEQGAMIHICTPDWDRGAALTYCRFPIRGGDYDRLWSDLNEKLKHKTLDEIIADEGTGEPLFKRIREDGAKRELPLIVSTISRFADGTVSMRDKRLYANGKMLKEPFDLSDDVNSSVRGI</sequence>
<dbReference type="GO" id="GO:0004644">
    <property type="term" value="F:phosphoribosylglycinamide formyltransferase activity"/>
    <property type="evidence" value="ECO:0007669"/>
    <property type="project" value="UniProtKB-EC"/>
</dbReference>
<dbReference type="SUPFAM" id="SSF53328">
    <property type="entry name" value="Formyltransferase"/>
    <property type="match status" value="1"/>
</dbReference>
<proteinExistence type="predicted"/>
<name>A0A645FVB8_9ZZZZ</name>
<reference evidence="1" key="1">
    <citation type="submission" date="2019-08" db="EMBL/GenBank/DDBJ databases">
        <authorList>
            <person name="Kucharzyk K."/>
            <person name="Murdoch R.W."/>
            <person name="Higgins S."/>
            <person name="Loffler F."/>
        </authorList>
    </citation>
    <scope>NUCLEOTIDE SEQUENCE</scope>
</reference>
<organism evidence="1">
    <name type="scientific">bioreactor metagenome</name>
    <dbReference type="NCBI Taxonomy" id="1076179"/>
    <lineage>
        <taxon>unclassified sequences</taxon>
        <taxon>metagenomes</taxon>
        <taxon>ecological metagenomes</taxon>
    </lineage>
</organism>
<accession>A0A645FVB8</accession>
<gene>
    <name evidence="1" type="primary">purN_42</name>
    <name evidence="1" type="ORF">SDC9_163340</name>
</gene>
<evidence type="ECO:0000313" key="1">
    <source>
        <dbReference type="EMBL" id="MPN16003.1"/>
    </source>
</evidence>
<dbReference type="AlphaFoldDB" id="A0A645FVB8"/>
<protein>
    <submittedName>
        <fullName evidence="1">Phosphoribosylglycinamide formyltransferase</fullName>
        <ecNumber evidence="1">2.1.2.2</ecNumber>
    </submittedName>
</protein>
<dbReference type="EC" id="2.1.2.2" evidence="1"/>
<dbReference type="Gene3D" id="3.40.50.170">
    <property type="entry name" value="Formyl transferase, N-terminal domain"/>
    <property type="match status" value="1"/>
</dbReference>
<comment type="caution">
    <text evidence="1">The sequence shown here is derived from an EMBL/GenBank/DDBJ whole genome shotgun (WGS) entry which is preliminary data.</text>
</comment>